<dbReference type="RefSeq" id="WP_136927937.1">
    <property type="nucleotide sequence ID" value="NZ_SSMQ01000004.1"/>
</dbReference>
<accession>A0A4U1JI50</accession>
<sequence length="223" mass="25235">MRPVDLSLPALRSVRRLAFVLGAMTLPIVSLGCGGSPTAPQRDDVFYLHGSGVIDKNQSYEVYFPKLNADENERLPRRVGVGVLDGDVRLARPIDWYVRDADYSPGQRFISYQSPRQFLFSIYERIDHPEDTWPDVMKRYERDCEDQGAQILAGRMPVATANAQARSYIVKTKVPAKPAYHSYAHEVLIRSDHRLLLVQVVHGENIESVADEMATALRSMLVY</sequence>
<dbReference type="EMBL" id="SSMQ01000004">
    <property type="protein sequence ID" value="TKD12143.1"/>
    <property type="molecule type" value="Genomic_DNA"/>
</dbReference>
<keyword evidence="2" id="KW-1185">Reference proteome</keyword>
<dbReference type="OrthoDB" id="5506245at2"/>
<evidence type="ECO:0000313" key="2">
    <source>
        <dbReference type="Proteomes" id="UP000309215"/>
    </source>
</evidence>
<evidence type="ECO:0000313" key="1">
    <source>
        <dbReference type="EMBL" id="TKD12143.1"/>
    </source>
</evidence>
<reference evidence="1 2" key="1">
    <citation type="submission" date="2019-04" db="EMBL/GenBank/DDBJ databases">
        <authorList>
            <person name="Li Y."/>
            <person name="Wang J."/>
        </authorList>
    </citation>
    <scope>NUCLEOTIDE SEQUENCE [LARGE SCALE GENOMIC DNA]</scope>
    <source>
        <strain evidence="1 2">DSM 14668</strain>
    </source>
</reference>
<organism evidence="1 2">
    <name type="scientific">Polyangium fumosum</name>
    <dbReference type="NCBI Taxonomy" id="889272"/>
    <lineage>
        <taxon>Bacteria</taxon>
        <taxon>Pseudomonadati</taxon>
        <taxon>Myxococcota</taxon>
        <taxon>Polyangia</taxon>
        <taxon>Polyangiales</taxon>
        <taxon>Polyangiaceae</taxon>
        <taxon>Polyangium</taxon>
    </lineage>
</organism>
<name>A0A4U1JI50_9BACT</name>
<dbReference type="Proteomes" id="UP000309215">
    <property type="component" value="Unassembled WGS sequence"/>
</dbReference>
<gene>
    <name evidence="1" type="ORF">E8A74_05915</name>
</gene>
<dbReference type="AlphaFoldDB" id="A0A4U1JI50"/>
<proteinExistence type="predicted"/>
<dbReference type="PROSITE" id="PS51257">
    <property type="entry name" value="PROKAR_LIPOPROTEIN"/>
    <property type="match status" value="1"/>
</dbReference>
<comment type="caution">
    <text evidence="1">The sequence shown here is derived from an EMBL/GenBank/DDBJ whole genome shotgun (WGS) entry which is preliminary data.</text>
</comment>
<protein>
    <submittedName>
        <fullName evidence="1">Uncharacterized protein</fullName>
    </submittedName>
</protein>